<keyword evidence="1" id="KW-0732">Signal</keyword>
<dbReference type="InterPro" id="IPR025649">
    <property type="entry name" value="DUF4360"/>
</dbReference>
<evidence type="ECO:0008006" key="4">
    <source>
        <dbReference type="Google" id="ProtNLM"/>
    </source>
</evidence>
<dbReference type="AlphaFoldDB" id="A0A0C3C8L8"/>
<gene>
    <name evidence="2" type="ORF">M413DRAFT_188049</name>
</gene>
<evidence type="ECO:0000256" key="1">
    <source>
        <dbReference type="SAM" id="SignalP"/>
    </source>
</evidence>
<feature type="signal peptide" evidence="1">
    <location>
        <begin position="1"/>
        <end position="22"/>
    </location>
</feature>
<accession>A0A0C3C8L8</accession>
<proteinExistence type="predicted"/>
<dbReference type="Proteomes" id="UP000053424">
    <property type="component" value="Unassembled WGS sequence"/>
</dbReference>
<evidence type="ECO:0000313" key="2">
    <source>
        <dbReference type="EMBL" id="KIM39941.1"/>
    </source>
</evidence>
<evidence type="ECO:0000313" key="3">
    <source>
        <dbReference type="Proteomes" id="UP000053424"/>
    </source>
</evidence>
<dbReference type="PANTHER" id="PTHR38847:SF1">
    <property type="entry name" value="PSEUDOURIDINE SYNTHASE RSUA_RLUA-LIKE DOMAIN-CONTAINING PROTEIN"/>
    <property type="match status" value="1"/>
</dbReference>
<sequence length="194" mass="20470">MAFIASLWLALSFSFYALTVGAQDFAIDAYIISGTGCAPGSVTTNVSDDSKNIAVYYNSFTANAGPSYSVDDNRKNCQLTLSVKTPAGYQFAFDKFSHDGSYSIGSGVKASFKTTYYFQSSLDEAAGSGTSVGPARLDGTFASSFSPVIWSPCGRSSLVGINTALRVDNSANTAASGSFTLRTTPSTSFVWRKC</sequence>
<reference evidence="2 3" key="1">
    <citation type="submission" date="2014-04" db="EMBL/GenBank/DDBJ databases">
        <authorList>
            <consortium name="DOE Joint Genome Institute"/>
            <person name="Kuo A."/>
            <person name="Gay G."/>
            <person name="Dore J."/>
            <person name="Kohler A."/>
            <person name="Nagy L.G."/>
            <person name="Floudas D."/>
            <person name="Copeland A."/>
            <person name="Barry K.W."/>
            <person name="Cichocki N."/>
            <person name="Veneault-Fourrey C."/>
            <person name="LaButti K."/>
            <person name="Lindquist E.A."/>
            <person name="Lipzen A."/>
            <person name="Lundell T."/>
            <person name="Morin E."/>
            <person name="Murat C."/>
            <person name="Sun H."/>
            <person name="Tunlid A."/>
            <person name="Henrissat B."/>
            <person name="Grigoriev I.V."/>
            <person name="Hibbett D.S."/>
            <person name="Martin F."/>
            <person name="Nordberg H.P."/>
            <person name="Cantor M.N."/>
            <person name="Hua S.X."/>
        </authorList>
    </citation>
    <scope>NUCLEOTIDE SEQUENCE [LARGE SCALE GENOMIC DNA]</scope>
    <source>
        <strain evidence="3">h7</strain>
    </source>
</reference>
<dbReference type="STRING" id="686832.A0A0C3C8L8"/>
<protein>
    <recommendedName>
        <fullName evidence="4">DUF4360 domain-containing protein</fullName>
    </recommendedName>
</protein>
<organism evidence="2 3">
    <name type="scientific">Hebeloma cylindrosporum</name>
    <dbReference type="NCBI Taxonomy" id="76867"/>
    <lineage>
        <taxon>Eukaryota</taxon>
        <taxon>Fungi</taxon>
        <taxon>Dikarya</taxon>
        <taxon>Basidiomycota</taxon>
        <taxon>Agaricomycotina</taxon>
        <taxon>Agaricomycetes</taxon>
        <taxon>Agaricomycetidae</taxon>
        <taxon>Agaricales</taxon>
        <taxon>Agaricineae</taxon>
        <taxon>Hymenogastraceae</taxon>
        <taxon>Hebeloma</taxon>
    </lineage>
</organism>
<reference evidence="3" key="2">
    <citation type="submission" date="2015-01" db="EMBL/GenBank/DDBJ databases">
        <title>Evolutionary Origins and Diversification of the Mycorrhizal Mutualists.</title>
        <authorList>
            <consortium name="DOE Joint Genome Institute"/>
            <consortium name="Mycorrhizal Genomics Consortium"/>
            <person name="Kohler A."/>
            <person name="Kuo A."/>
            <person name="Nagy L.G."/>
            <person name="Floudas D."/>
            <person name="Copeland A."/>
            <person name="Barry K.W."/>
            <person name="Cichocki N."/>
            <person name="Veneault-Fourrey C."/>
            <person name="LaButti K."/>
            <person name="Lindquist E.A."/>
            <person name="Lipzen A."/>
            <person name="Lundell T."/>
            <person name="Morin E."/>
            <person name="Murat C."/>
            <person name="Riley R."/>
            <person name="Ohm R."/>
            <person name="Sun H."/>
            <person name="Tunlid A."/>
            <person name="Henrissat B."/>
            <person name="Grigoriev I.V."/>
            <person name="Hibbett D.S."/>
            <person name="Martin F."/>
        </authorList>
    </citation>
    <scope>NUCLEOTIDE SEQUENCE [LARGE SCALE GENOMIC DNA]</scope>
    <source>
        <strain evidence="3">h7</strain>
    </source>
</reference>
<dbReference type="Pfam" id="PF14273">
    <property type="entry name" value="DUF4360"/>
    <property type="match status" value="1"/>
</dbReference>
<name>A0A0C3C8L8_HEBCY</name>
<feature type="chain" id="PRO_5002162519" description="DUF4360 domain-containing protein" evidence="1">
    <location>
        <begin position="23"/>
        <end position="194"/>
    </location>
</feature>
<keyword evidence="3" id="KW-1185">Reference proteome</keyword>
<dbReference type="EMBL" id="KN831784">
    <property type="protein sequence ID" value="KIM39941.1"/>
    <property type="molecule type" value="Genomic_DNA"/>
</dbReference>
<dbReference type="HOGENOM" id="CLU_083369_1_0_1"/>
<dbReference type="OrthoDB" id="152248at2759"/>
<dbReference type="PANTHER" id="PTHR38847">
    <property type="match status" value="1"/>
</dbReference>